<dbReference type="GO" id="GO:0006357">
    <property type="term" value="P:regulation of transcription by RNA polymerase II"/>
    <property type="evidence" value="ECO:0007669"/>
    <property type="project" value="InterPro"/>
</dbReference>
<dbReference type="PANTHER" id="PTHR46567">
    <property type="entry name" value="MEDIATOR OF RNA POLYMERASE II TRANSCRIPTION SUBUNIT 12"/>
    <property type="match status" value="1"/>
</dbReference>
<gene>
    <name evidence="9" type="primary">srb8</name>
    <name evidence="9" type="synonym">med12</name>
    <name evidence="9" type="ORF">SPOM_SPAC688.08</name>
</gene>
<dbReference type="InterPro" id="IPR019035">
    <property type="entry name" value="Mediator_Med12"/>
</dbReference>
<comment type="similarity">
    <text evidence="2">Belongs to the Mediator complex subunit 12 family.</text>
</comment>
<keyword evidence="4" id="KW-0805">Transcription regulation</keyword>
<evidence type="ECO:0000256" key="3">
    <source>
        <dbReference type="ARBA" id="ARBA00019622"/>
    </source>
</evidence>
<dbReference type="AlphaFoldDB" id="A0AAN2L314"/>
<evidence type="ECO:0000313" key="10">
    <source>
        <dbReference type="Proteomes" id="UP000002485"/>
    </source>
</evidence>
<keyword evidence="5" id="KW-0804">Transcription</keyword>
<feature type="domain" description="Mediator complex subunit Med12" evidence="8">
    <location>
        <begin position="120"/>
        <end position="183"/>
    </location>
</feature>
<evidence type="ECO:0000313" key="9">
    <source>
        <dbReference type="EMBL" id="CAK9838303.1"/>
    </source>
</evidence>
<accession>A0AAN2L314</accession>
<dbReference type="Proteomes" id="UP000002485">
    <property type="component" value="Chromosome I"/>
</dbReference>
<dbReference type="Pfam" id="PF09497">
    <property type="entry name" value="Med12"/>
    <property type="match status" value="1"/>
</dbReference>
<dbReference type="SMART" id="SM01281">
    <property type="entry name" value="Med12"/>
    <property type="match status" value="1"/>
</dbReference>
<dbReference type="PANTHER" id="PTHR46567:SF1">
    <property type="entry name" value="MEDIATOR OF RNA POLYMERASE II TRANSCRIPTION SUBUNIT 12"/>
    <property type="match status" value="1"/>
</dbReference>
<evidence type="ECO:0000256" key="4">
    <source>
        <dbReference type="ARBA" id="ARBA00023015"/>
    </source>
</evidence>
<dbReference type="GO" id="GO:0016592">
    <property type="term" value="C:mediator complex"/>
    <property type="evidence" value="ECO:0007669"/>
    <property type="project" value="InterPro"/>
</dbReference>
<evidence type="ECO:0000256" key="2">
    <source>
        <dbReference type="ARBA" id="ARBA00010289"/>
    </source>
</evidence>
<evidence type="ECO:0000256" key="6">
    <source>
        <dbReference type="ARBA" id="ARBA00023242"/>
    </source>
</evidence>
<sequence>MSNRDSANPPGFNDAVPLAICYIDSSTSSHDEYLTLLQSKVSAPDKNFRDETVDGAPFLAGDAISKGHRYSPPVRSDRASAQGLLQQHLEKSSTLENLKRYSSTLLGRQNDAVIDEPFAPFRPPPRVTLSESRRDRWLQGLSDPMVPLSSLIKTIPHGLWGEDILRMLVKFRVPFTRAIWFIRCAGVNEARSFLRKVQTTDITEWVKNWTDVAAGFLISFISSFLNADIYSFADDYTYLLKLFGRLLAEELVSPKHFLLRIVSFSGDSSLKSFSLHFFALQFFSTSLIQYTHICRKCVITILQSYQQLIVDQPANLLKFSLLSKKVSHFLFTLAQKNIESFFFPTEWDKLKPTIILLWKDFPNYSTLLSIMQERNSKAMYMYKPVTSSIRFLQIISCLSFPVGWRTLAKDLFKLLPVYTGVPLLLHWCINCRSIFSGDRNFIVSSIFDNANFDRNLIVDLTLSFVLKLHPLEYNECVAAAQLLDHLAACGYFFFSKYIARLASLGYLRESMLNSSFMDDQRKILVQLPILRMSQQLKNKIYYILSKGNYFVDWSICDEYVKRFKEDHFSFMFKKEENYAIITLSLVKIASTPMSKLYEDYLVMLFAFHYSMFQVMTKLIADNLVHFSFQSCALIFLYKISSYFVLDAKLFSSICSVVPKTESQKLLLNEMGKLFQVELNFSYDSPDVNLLIEQFYEITSYESNYDDAFVEYKDATVANRKDFIEFLFHNITVSSKHTAVIFTSDLLMVLKIALNHPPYFDDLATTTFSSLLKRDECTILSFFKILQFYGCKLLSVDQIWAVVSDVYEAQDNNTTLKQFFNYLLDESTWPEGYLEERHWRSILCKEARKHDSGLKLFKLGIKLCTRNEQIMKTIWSFIHVHDCNVISEVIPDQRFLRTLTEHFMIDLRQLDIVTCLKKALVTLDEFSAPLYATWLTTLDDDELSELTDDVVQKKVLESLDNYKSGIWKLVLSGLPNCKTVFEHLLLFSLEERLDLPAAFLQDLIGASAYVMEQVPDSWFLEKLPCPLTQSLQSFSHLSNHIEVLDSTRQSRLTFLCHLILHMHGFVELTDQLATLESLTIRKCIYRNQELLDLLLFSIHLVKPNVETNDEVCNTLKAWENIESRPYTIDFPEALQQYSPRIVLYEPTFW</sequence>
<evidence type="ECO:0000256" key="1">
    <source>
        <dbReference type="ARBA" id="ARBA00004123"/>
    </source>
</evidence>
<name>A0AAN2L314_SCHPO</name>
<evidence type="ECO:0000259" key="8">
    <source>
        <dbReference type="SMART" id="SM01281"/>
    </source>
</evidence>
<organism evidence="9 10">
    <name type="scientific">Schizosaccharomyces pombe (strain 972 / ATCC 24843)</name>
    <name type="common">Fission yeast</name>
    <dbReference type="NCBI Taxonomy" id="284812"/>
    <lineage>
        <taxon>Eukaryota</taxon>
        <taxon>Fungi</taxon>
        <taxon>Dikarya</taxon>
        <taxon>Ascomycota</taxon>
        <taxon>Taphrinomycotina</taxon>
        <taxon>Schizosaccharomycetes</taxon>
        <taxon>Schizosaccharomycetales</taxon>
        <taxon>Schizosaccharomycetaceae</taxon>
        <taxon>Schizosaccharomyces</taxon>
    </lineage>
</organism>
<reference evidence="9 10" key="1">
    <citation type="journal article" date="2002" name="Nature">
        <title>The genome sequence of Schizosaccharomyces pombe.</title>
        <authorList>
            <person name="Wood V."/>
            <person name="Gwilliam R."/>
            <person name="Rajandream M.A."/>
            <person name="Lyne M."/>
            <person name="Lyne R."/>
            <person name="Stewart A."/>
            <person name="Sgouros J."/>
            <person name="Peat N."/>
            <person name="Hayles J."/>
            <person name="Baker S."/>
            <person name="Basham D."/>
            <person name="Bowman S."/>
            <person name="Brooks K."/>
            <person name="Brown D."/>
            <person name="Brown S."/>
            <person name="Chillingworth T."/>
            <person name="Churcher C."/>
            <person name="Collins M."/>
            <person name="Connor R."/>
            <person name="Cronin A."/>
            <person name="Davis P."/>
            <person name="Feltwell T."/>
            <person name="Fraser A."/>
            <person name="Gentles S."/>
            <person name="Goble A."/>
            <person name="Hamlin N."/>
            <person name="Harris D."/>
            <person name="Hidalgo J."/>
            <person name="Hodgson G."/>
            <person name="Holroyd S."/>
            <person name="Hornsby T."/>
            <person name="Howarth S."/>
            <person name="Huckle E.J."/>
            <person name="Hunt S."/>
            <person name="Jagels K."/>
            <person name="James K."/>
            <person name="Jones L."/>
            <person name="Jones M."/>
            <person name="Leather S."/>
            <person name="McDonald S."/>
            <person name="McLean J."/>
            <person name="Mooney P."/>
            <person name="Moule S."/>
            <person name="Mungall K."/>
            <person name="Murphy L."/>
            <person name="Niblett D."/>
            <person name="Odell C."/>
            <person name="Oliver K."/>
            <person name="O'Neil S."/>
            <person name="Pearson D."/>
            <person name="Quail M.A."/>
            <person name="Rabbinowitsch E."/>
            <person name="Rutherford K."/>
            <person name="Rutter S."/>
            <person name="Saunders D."/>
            <person name="Seeger K."/>
            <person name="Sharp S."/>
            <person name="Skelton J."/>
            <person name="Simmonds M."/>
            <person name="Squares R."/>
            <person name="Squares S."/>
            <person name="Stevens K."/>
            <person name="Taylor K."/>
            <person name="Taylor R.G."/>
            <person name="Tivey A."/>
            <person name="Walsh S."/>
            <person name="Warren T."/>
            <person name="Whitehead S."/>
            <person name="Woodward J."/>
            <person name="Volckaert G."/>
            <person name="Aert R."/>
            <person name="Robben J."/>
            <person name="Grymonprez B."/>
            <person name="Weltjens I."/>
            <person name="Vanstreels E."/>
            <person name="Rieger M."/>
            <person name="Schafer M."/>
            <person name="Muller-Auer S."/>
            <person name="Gabel C."/>
            <person name="Fuchs M."/>
            <person name="Dusterhoft A."/>
            <person name="Fritzc C."/>
            <person name="Holzer E."/>
            <person name="Moestl D."/>
            <person name="Hilbert H."/>
            <person name="Borzym K."/>
            <person name="Langer I."/>
            <person name="Beck A."/>
            <person name="Lehrach H."/>
            <person name="Reinhardt R."/>
            <person name="Pohl T.M."/>
            <person name="Eger P."/>
            <person name="Zimmermann W."/>
            <person name="Wedler H."/>
            <person name="Wambutt R."/>
            <person name="Purnelle B."/>
            <person name="Goffeau A."/>
            <person name="Cadieu E."/>
            <person name="Dreano S."/>
            <person name="Gloux S."/>
            <person name="Lelaure V."/>
            <person name="Mottier S."/>
            <person name="Galibert F."/>
            <person name="Aves S.J."/>
            <person name="Xiang Z."/>
            <person name="Hunt C."/>
            <person name="Moore K."/>
            <person name="Hurst S.M."/>
            <person name="Lucas M."/>
            <person name="Rochet M."/>
            <person name="Gaillardin C."/>
            <person name="Tallada V.A."/>
            <person name="Garzon A."/>
            <person name="Thode G."/>
            <person name="Daga R.R."/>
            <person name="Cruzado L."/>
            <person name="Jimenez J."/>
            <person name="Sanchez M."/>
            <person name="del Rey F."/>
            <person name="Benito J."/>
            <person name="Dominguez A."/>
            <person name="Revuelta J.L."/>
            <person name="Moreno S."/>
            <person name="Armstrong J."/>
            <person name="Forsburg S.L."/>
            <person name="Cerutti L."/>
            <person name="Lowe T."/>
            <person name="McCombie W.R."/>
            <person name="Paulsen I."/>
            <person name="Potashkin J."/>
            <person name="Shpakovski G.V."/>
            <person name="Ussery D."/>
            <person name="Barrell B.G."/>
            <person name="Nurse P."/>
        </authorList>
    </citation>
    <scope>NUCLEOTIDE SEQUENCE [LARGE SCALE GENOMIC DNA]</scope>
    <source>
        <strain evidence="10">972 / ATCC 24843</strain>
    </source>
</reference>
<keyword evidence="10" id="KW-1185">Reference proteome</keyword>
<comment type="subcellular location">
    <subcellularLocation>
        <location evidence="1">Nucleus</location>
    </subcellularLocation>
</comment>
<dbReference type="GO" id="GO:0003712">
    <property type="term" value="F:transcription coregulator activity"/>
    <property type="evidence" value="ECO:0007669"/>
    <property type="project" value="InterPro"/>
</dbReference>
<proteinExistence type="inferred from homology"/>
<protein>
    <recommendedName>
        <fullName evidence="3">Mediator of RNA polymerase II transcription subunit 12</fullName>
    </recommendedName>
    <alternativeName>
        <fullName evidence="7">Mediator complex subunit 12</fullName>
    </alternativeName>
</protein>
<evidence type="ECO:0000256" key="5">
    <source>
        <dbReference type="ARBA" id="ARBA00023163"/>
    </source>
</evidence>
<dbReference type="EMBL" id="CU329670">
    <property type="protein sequence ID" value="CAK9838303.1"/>
    <property type="molecule type" value="Genomic_DNA"/>
</dbReference>
<evidence type="ECO:0000256" key="7">
    <source>
        <dbReference type="ARBA" id="ARBA00032010"/>
    </source>
</evidence>
<keyword evidence="6" id="KW-0539">Nucleus</keyword>